<feature type="binding site" evidence="6">
    <location>
        <position position="270"/>
    </location>
    <ligand>
        <name>pyridoxal 5'-phosphate</name>
        <dbReference type="ChEBI" id="CHEBI:597326"/>
    </ligand>
</feature>
<dbReference type="HAMAP" id="MF_02084">
    <property type="entry name" value="LysJ_aminotrans_3"/>
    <property type="match status" value="1"/>
</dbReference>
<dbReference type="InterPro" id="IPR015424">
    <property type="entry name" value="PyrdxlP-dep_Trfase"/>
</dbReference>
<keyword evidence="4 6" id="KW-0808">Transferase</keyword>
<organism evidence="7 8">
    <name type="scientific">Candidatus Nitrosotenuis uzonensis</name>
    <dbReference type="NCBI Taxonomy" id="1407055"/>
    <lineage>
        <taxon>Archaea</taxon>
        <taxon>Nitrososphaerota</taxon>
        <taxon>Candidatus Nitrosotenuis</taxon>
    </lineage>
</organism>
<dbReference type="PANTHER" id="PTHR11986:SF79">
    <property type="entry name" value="ACETYLORNITHINE AMINOTRANSFERASE, MITOCHONDRIAL"/>
    <property type="match status" value="1"/>
</dbReference>
<keyword evidence="6" id="KW-0055">Arginine biosynthesis</keyword>
<dbReference type="InterPro" id="IPR005814">
    <property type="entry name" value="Aminotrans_3"/>
</dbReference>
<evidence type="ECO:0000256" key="5">
    <source>
        <dbReference type="ARBA" id="ARBA00022898"/>
    </source>
</evidence>
<dbReference type="GO" id="GO:0019878">
    <property type="term" value="P:lysine biosynthetic process via aminoadipic acid"/>
    <property type="evidence" value="ECO:0007669"/>
    <property type="project" value="UniProtKB-UniRule"/>
</dbReference>
<dbReference type="UniPathway" id="UPA00068"/>
<dbReference type="RefSeq" id="WP_205099518.1">
    <property type="nucleotide sequence ID" value="NZ_CAJNAQ010000005.1"/>
</dbReference>
<dbReference type="Gene3D" id="3.90.1150.10">
    <property type="entry name" value="Aspartate Aminotransferase, domain 1"/>
    <property type="match status" value="1"/>
</dbReference>
<evidence type="ECO:0000313" key="8">
    <source>
        <dbReference type="Proteomes" id="UP000655759"/>
    </source>
</evidence>
<dbReference type="Pfam" id="PF00202">
    <property type="entry name" value="Aminotran_3"/>
    <property type="match status" value="1"/>
</dbReference>
<dbReference type="SUPFAM" id="SSF53383">
    <property type="entry name" value="PLP-dependent transferases"/>
    <property type="match status" value="1"/>
</dbReference>
<dbReference type="GO" id="GO:0042802">
    <property type="term" value="F:identical protein binding"/>
    <property type="evidence" value="ECO:0007669"/>
    <property type="project" value="TreeGrafter"/>
</dbReference>
<dbReference type="InterPro" id="IPR015421">
    <property type="entry name" value="PyrdxlP-dep_Trfase_major"/>
</dbReference>
<evidence type="ECO:0000256" key="2">
    <source>
        <dbReference type="ARBA" id="ARBA00022576"/>
    </source>
</evidence>
<dbReference type="InterPro" id="IPR050103">
    <property type="entry name" value="Class-III_PLP-dep_AT"/>
</dbReference>
<comment type="cofactor">
    <cofactor evidence="6">
        <name>pyridoxal 5'-phosphate</name>
        <dbReference type="ChEBI" id="CHEBI:597326"/>
    </cofactor>
    <text evidence="6">Binds 1 pyridoxal phosphate per subunit.</text>
</comment>
<feature type="modified residue" description="N6-(pyridoxal phosphate)lysine" evidence="6">
    <location>
        <position position="241"/>
    </location>
</feature>
<comment type="subcellular location">
    <subcellularLocation>
        <location evidence="6">Cytoplasm</location>
    </subcellularLocation>
</comment>
<dbReference type="PROSITE" id="PS00600">
    <property type="entry name" value="AA_TRANSFER_CLASS_3"/>
    <property type="match status" value="1"/>
</dbReference>
<name>A0A812EX58_9ARCH</name>
<dbReference type="NCBIfam" id="NF002325">
    <property type="entry name" value="PRK01278.1"/>
    <property type="match status" value="1"/>
</dbReference>
<dbReference type="Proteomes" id="UP000655759">
    <property type="component" value="Unassembled WGS sequence"/>
</dbReference>
<dbReference type="CDD" id="cd00610">
    <property type="entry name" value="OAT_like"/>
    <property type="match status" value="1"/>
</dbReference>
<dbReference type="InterPro" id="IPR015422">
    <property type="entry name" value="PyrdxlP-dep_Trfase_small"/>
</dbReference>
<dbReference type="InterPro" id="IPR049704">
    <property type="entry name" value="Aminotrans_3_PPA_site"/>
</dbReference>
<evidence type="ECO:0000256" key="1">
    <source>
        <dbReference type="ARBA" id="ARBA00022490"/>
    </source>
</evidence>
<keyword evidence="1 6" id="KW-0963">Cytoplasm</keyword>
<dbReference type="EC" id="2.6.1.118" evidence="6"/>
<dbReference type="Gene3D" id="3.40.640.10">
    <property type="entry name" value="Type I PLP-dependent aspartate aminotransferase-like (Major domain)"/>
    <property type="match status" value="1"/>
</dbReference>
<feature type="binding site" evidence="6">
    <location>
        <position position="269"/>
    </location>
    <ligand>
        <name>substrate</name>
    </ligand>
</feature>
<dbReference type="PIRSF" id="PIRSF000521">
    <property type="entry name" value="Transaminase_4ab_Lys_Orn"/>
    <property type="match status" value="1"/>
</dbReference>
<keyword evidence="6" id="KW-0457">Lysine biosynthesis</keyword>
<feature type="binding site" evidence="6">
    <location>
        <begin position="212"/>
        <end position="215"/>
    </location>
    <ligand>
        <name>pyridoxal 5'-phosphate</name>
        <dbReference type="ChEBI" id="CHEBI:597326"/>
    </ligand>
</feature>
<dbReference type="UniPathway" id="UPA00033">
    <property type="reaction ID" value="UER00038"/>
</dbReference>
<gene>
    <name evidence="7" type="primary">argD</name>
    <name evidence="6" type="synonym">lysJ</name>
    <name evidence="7" type="ORF">NUZ5A_50508</name>
</gene>
<dbReference type="GO" id="GO:0005737">
    <property type="term" value="C:cytoplasm"/>
    <property type="evidence" value="ECO:0007669"/>
    <property type="project" value="UniProtKB-SubCell"/>
</dbReference>
<comment type="similarity">
    <text evidence="6">Belongs to the class-III pyridoxal-phosphate-dependent aminotransferase family. LysJ subfamily.</text>
</comment>
<keyword evidence="2 6" id="KW-0032">Aminotransferase</keyword>
<keyword evidence="3 6" id="KW-0028">Amino-acid biosynthesis</keyword>
<dbReference type="GO" id="GO:0008483">
    <property type="term" value="F:transaminase activity"/>
    <property type="evidence" value="ECO:0007669"/>
    <property type="project" value="UniProtKB-UniRule"/>
</dbReference>
<dbReference type="FunFam" id="3.40.640.10:FF:000004">
    <property type="entry name" value="Acetylornithine aminotransferase"/>
    <property type="match status" value="1"/>
</dbReference>
<evidence type="ECO:0000256" key="3">
    <source>
        <dbReference type="ARBA" id="ARBA00022605"/>
    </source>
</evidence>
<evidence type="ECO:0000313" key="7">
    <source>
        <dbReference type="EMBL" id="CAE6496247.1"/>
    </source>
</evidence>
<dbReference type="PANTHER" id="PTHR11986">
    <property type="entry name" value="AMINOTRANSFERASE CLASS III"/>
    <property type="match status" value="1"/>
</dbReference>
<protein>
    <recommendedName>
        <fullName evidence="6">Putative [LysW]-aminoadipate semialdehyde/glutamate semialdehyde transaminase</fullName>
        <ecNumber evidence="6">2.6.1.118</ecNumber>
        <ecNumber evidence="6">2.6.1.124</ecNumber>
    </recommendedName>
</protein>
<comment type="catalytic activity">
    <reaction evidence="6">
        <text>[amino-group carrier protein]-C-terminal-gamma-(L-ornithyl)-L-glutamate + 2-oxoglutarate = [amino-group carrier protein]-C-terminal-gamma-(L-glutamyl-5-semialdehyde)-L-glutamate + L-glutamate</text>
        <dbReference type="Rhea" id="RHEA:52672"/>
        <dbReference type="Rhea" id="RHEA-COMP:13327"/>
        <dbReference type="Rhea" id="RHEA-COMP:13328"/>
        <dbReference type="ChEBI" id="CHEBI:16810"/>
        <dbReference type="ChEBI" id="CHEBI:29985"/>
        <dbReference type="ChEBI" id="CHEBI:136761"/>
        <dbReference type="ChEBI" id="CHEBI:136763"/>
        <dbReference type="EC" id="2.6.1.124"/>
    </reaction>
</comment>
<comment type="caution">
    <text evidence="6">Lacks conserved residue(s) required for the propagation of feature annotation.</text>
</comment>
<feature type="binding site" evidence="6">
    <location>
        <begin position="100"/>
        <end position="101"/>
    </location>
    <ligand>
        <name>pyridoxal 5'-phosphate</name>
        <dbReference type="ChEBI" id="CHEBI:597326"/>
    </ligand>
</feature>
<proteinExistence type="inferred from homology"/>
<sequence>MSEDDFLGSLYQRFPVTVEKGLGSRVWDINGKEYIDCMGGYGVALVGHRNPRVVAAIKSQIDKIITVHTSLYNKTREEFLENLIKVAPKGLTNVHLGNSGAEAVEAAIKFARKYTGKSGMIAMNGSYHGKSMGALSITFNPKYRKSFMPLVEKAVFSPFGDIETLRSKIDKDTAFIIMEPIQGEGGIHVAPDGFLQQVRKLCDENGILLIFDEIQAGLGRTGKMWACDHWNTAPDIMCLAKGIAGGVPMSATLVKPEILAAMSKGEHSSTFGGNPLSCAAGVATLQALTQDGLIENAAKVGKTFREGLERLKEKHSIIRDIRGKGLMIGVEMKFEVKDILFDGISEGVLLLYSGRNILRLLPPLVTSEDDVNKVLEVLDRLFARETERKKNVQGQD</sequence>
<keyword evidence="5 6" id="KW-0663">Pyridoxal phosphate</keyword>
<evidence type="ECO:0000256" key="6">
    <source>
        <dbReference type="HAMAP-Rule" id="MF_02084"/>
    </source>
</evidence>
<dbReference type="InterPro" id="IPR004636">
    <property type="entry name" value="AcOrn/SuccOrn_fam"/>
</dbReference>
<dbReference type="AlphaFoldDB" id="A0A812EX58"/>
<comment type="subunit">
    <text evidence="6">Homodimer.</text>
</comment>
<dbReference type="InterPro" id="IPR037537">
    <property type="entry name" value="LysJ"/>
</dbReference>
<evidence type="ECO:0000256" key="4">
    <source>
        <dbReference type="ARBA" id="ARBA00022679"/>
    </source>
</evidence>
<reference evidence="7" key="1">
    <citation type="submission" date="2021-02" db="EMBL/GenBank/DDBJ databases">
        <authorList>
            <person name="Han P."/>
        </authorList>
    </citation>
    <scope>NUCLEOTIDE SEQUENCE</scope>
    <source>
        <strain evidence="7">Candidatus Nitrosotenuis uzonensis 5A</strain>
    </source>
</reference>
<dbReference type="EMBL" id="CAJNAQ010000005">
    <property type="protein sequence ID" value="CAE6496247.1"/>
    <property type="molecule type" value="Genomic_DNA"/>
</dbReference>
<comment type="pathway">
    <text evidence="6">Amino-acid biosynthesis; L-arginine biosynthesis.</text>
</comment>
<comment type="catalytic activity">
    <reaction evidence="6">
        <text>[amino-group carrier protein]-C-terminal-gamma-(L-lysyl)-L-glutamate + 2-oxoglutarate = [amino-group carrier protein]-C-terminal-N-(1-carboxy-5-oxopentan-1-yl)-L-glutamine + L-glutamate</text>
        <dbReference type="Rhea" id="RHEA:41952"/>
        <dbReference type="Rhea" id="RHEA-COMP:9714"/>
        <dbReference type="Rhea" id="RHEA-COMP:9715"/>
        <dbReference type="ChEBI" id="CHEBI:16810"/>
        <dbReference type="ChEBI" id="CHEBI:29985"/>
        <dbReference type="ChEBI" id="CHEBI:78501"/>
        <dbReference type="ChEBI" id="CHEBI:78526"/>
        <dbReference type="EC" id="2.6.1.118"/>
    </reaction>
</comment>
<comment type="pathway">
    <text evidence="6">Amino-acid biosynthesis; L-lysine biosynthesis via AAA pathway; L-lysine from L-alpha-aminoadipate (Thermus route): step 4/5.</text>
</comment>
<dbReference type="EC" id="2.6.1.124" evidence="6"/>
<accession>A0A812EX58</accession>
<dbReference type="GO" id="GO:0030170">
    <property type="term" value="F:pyridoxal phosphate binding"/>
    <property type="evidence" value="ECO:0007669"/>
    <property type="project" value="InterPro"/>
</dbReference>
<comment type="function">
    <text evidence="6">Involved in both the arginine and lysine biosynthetic pathways.</text>
</comment>
<comment type="caution">
    <text evidence="7">The sequence shown here is derived from an EMBL/GenBank/DDBJ whole genome shotgun (WGS) entry which is preliminary data.</text>
</comment>
<dbReference type="GO" id="GO:0042450">
    <property type="term" value="P:L-arginine biosynthetic process via ornithine"/>
    <property type="evidence" value="ECO:0007669"/>
    <property type="project" value="UniProtKB-UniRule"/>
</dbReference>
<dbReference type="NCBIfam" id="TIGR00707">
    <property type="entry name" value="argD"/>
    <property type="match status" value="1"/>
</dbReference>